<name>A0A8X6UEW1_NEPPI</name>
<accession>A0A8X6UEW1</accession>
<evidence type="ECO:0000313" key="1">
    <source>
        <dbReference type="EMBL" id="GFU03304.1"/>
    </source>
</evidence>
<evidence type="ECO:0000313" key="2">
    <source>
        <dbReference type="Proteomes" id="UP000887013"/>
    </source>
</evidence>
<comment type="caution">
    <text evidence="1">The sequence shown here is derived from an EMBL/GenBank/DDBJ whole genome shotgun (WGS) entry which is preliminary data.</text>
</comment>
<protein>
    <submittedName>
        <fullName evidence="1">Uncharacterized protein</fullName>
    </submittedName>
</protein>
<sequence length="350" mass="41474">MNLRFWPSLLVMAQVRVAKGILSNFEFRNVLPDFLCEDGFTDLLSLHQILSSLHLPHEITNRTMGIIEALGKEISNWCYCHCVFFIDADLDYWHRIQWYSHGTINRLETARAFIRDENISIGHRFNLACAYYLEADVRTLFQNMSLSYRKYFLVRKVEYRSRMFWLDALQTSTSLNWPEISLAVISDNFSIYNSCNFFHKNCLGVLQAFKKLVNPMARIRSILNSLGSKELHAFDLYLCLSKMEDRHLDNLFIRLSTEQQISVCMSFLHWPLQGLFLDVLERIGRNLTEDFYLELFKIILFEKCNTKWFDYDYVDLVKKIWSSLSDYIKSRIGQNRIFPCLKQLLNHDEQ</sequence>
<dbReference type="OrthoDB" id="6414224at2759"/>
<organism evidence="1 2">
    <name type="scientific">Nephila pilipes</name>
    <name type="common">Giant wood spider</name>
    <name type="synonym">Nephila maculata</name>
    <dbReference type="NCBI Taxonomy" id="299642"/>
    <lineage>
        <taxon>Eukaryota</taxon>
        <taxon>Metazoa</taxon>
        <taxon>Ecdysozoa</taxon>
        <taxon>Arthropoda</taxon>
        <taxon>Chelicerata</taxon>
        <taxon>Arachnida</taxon>
        <taxon>Araneae</taxon>
        <taxon>Araneomorphae</taxon>
        <taxon>Entelegynae</taxon>
        <taxon>Araneoidea</taxon>
        <taxon>Nephilidae</taxon>
        <taxon>Nephila</taxon>
    </lineage>
</organism>
<dbReference type="AlphaFoldDB" id="A0A8X6UEW1"/>
<dbReference type="Proteomes" id="UP000887013">
    <property type="component" value="Unassembled WGS sequence"/>
</dbReference>
<gene>
    <name evidence="1" type="primary">NCL1_38110</name>
    <name evidence="1" type="ORF">NPIL_237781</name>
</gene>
<proteinExistence type="predicted"/>
<dbReference type="EMBL" id="BMAW01123451">
    <property type="protein sequence ID" value="GFU03304.1"/>
    <property type="molecule type" value="Genomic_DNA"/>
</dbReference>
<reference evidence="1" key="1">
    <citation type="submission" date="2020-08" db="EMBL/GenBank/DDBJ databases">
        <title>Multicomponent nature underlies the extraordinary mechanical properties of spider dragline silk.</title>
        <authorList>
            <person name="Kono N."/>
            <person name="Nakamura H."/>
            <person name="Mori M."/>
            <person name="Yoshida Y."/>
            <person name="Ohtoshi R."/>
            <person name="Malay A.D."/>
            <person name="Moran D.A.P."/>
            <person name="Tomita M."/>
            <person name="Numata K."/>
            <person name="Arakawa K."/>
        </authorList>
    </citation>
    <scope>NUCLEOTIDE SEQUENCE</scope>
</reference>
<keyword evidence="2" id="KW-1185">Reference proteome</keyword>